<keyword evidence="1" id="KW-1133">Transmembrane helix</keyword>
<proteinExistence type="predicted"/>
<gene>
    <name evidence="2" type="ORF">S06H3_25636</name>
</gene>
<dbReference type="InterPro" id="IPR024419">
    <property type="entry name" value="YvrJ"/>
</dbReference>
<protein>
    <recommendedName>
        <fullName evidence="3">YvrJ family protein</fullName>
    </recommendedName>
</protein>
<keyword evidence="1" id="KW-0812">Transmembrane</keyword>
<evidence type="ECO:0000313" key="2">
    <source>
        <dbReference type="EMBL" id="GAI22986.1"/>
    </source>
</evidence>
<name>X1MYB9_9ZZZZ</name>
<sequence>MNELLDWIANQGFSIAVAAYLLLRLDSKIDRVIVLLEKLA</sequence>
<comment type="caution">
    <text evidence="2">The sequence shown here is derived from an EMBL/GenBank/DDBJ whole genome shotgun (WGS) entry which is preliminary data.</text>
</comment>
<evidence type="ECO:0000256" key="1">
    <source>
        <dbReference type="SAM" id="Phobius"/>
    </source>
</evidence>
<dbReference type="AlphaFoldDB" id="X1MYB9"/>
<feature type="transmembrane region" description="Helical" evidence="1">
    <location>
        <begin position="6"/>
        <end position="23"/>
    </location>
</feature>
<dbReference type="Pfam" id="PF12841">
    <property type="entry name" value="YvrJ"/>
    <property type="match status" value="1"/>
</dbReference>
<reference evidence="2" key="1">
    <citation type="journal article" date="2014" name="Front. Microbiol.">
        <title>High frequency of phylogenetically diverse reductive dehalogenase-homologous genes in deep subseafloor sedimentary metagenomes.</title>
        <authorList>
            <person name="Kawai M."/>
            <person name="Futagami T."/>
            <person name="Toyoda A."/>
            <person name="Takaki Y."/>
            <person name="Nishi S."/>
            <person name="Hori S."/>
            <person name="Arai W."/>
            <person name="Tsubouchi T."/>
            <person name="Morono Y."/>
            <person name="Uchiyama I."/>
            <person name="Ito T."/>
            <person name="Fujiyama A."/>
            <person name="Inagaki F."/>
            <person name="Takami H."/>
        </authorList>
    </citation>
    <scope>NUCLEOTIDE SEQUENCE</scope>
    <source>
        <strain evidence="2">Expedition CK06-06</strain>
    </source>
</reference>
<keyword evidence="1" id="KW-0472">Membrane</keyword>
<organism evidence="2">
    <name type="scientific">marine sediment metagenome</name>
    <dbReference type="NCBI Taxonomy" id="412755"/>
    <lineage>
        <taxon>unclassified sequences</taxon>
        <taxon>metagenomes</taxon>
        <taxon>ecological metagenomes</taxon>
    </lineage>
</organism>
<dbReference type="EMBL" id="BARV01014772">
    <property type="protein sequence ID" value="GAI22986.1"/>
    <property type="molecule type" value="Genomic_DNA"/>
</dbReference>
<evidence type="ECO:0008006" key="3">
    <source>
        <dbReference type="Google" id="ProtNLM"/>
    </source>
</evidence>
<accession>X1MYB9</accession>